<evidence type="ECO:0000256" key="1">
    <source>
        <dbReference type="SAM" id="SignalP"/>
    </source>
</evidence>
<sequence length="64" mass="6361">MHPALRGASCAAALSLLGLAACTVNNPPPPAPVVVQEPMRSPTVVQPGTTAIVPPGSVIVPPSR</sequence>
<evidence type="ECO:0000313" key="3">
    <source>
        <dbReference type="Proteomes" id="UP000548582"/>
    </source>
</evidence>
<proteinExistence type="predicted"/>
<protein>
    <submittedName>
        <fullName evidence="2">Uncharacterized protein</fullName>
    </submittedName>
</protein>
<dbReference type="RefSeq" id="WP_170052616.1">
    <property type="nucleotide sequence ID" value="NZ_JABBKX010000001.1"/>
</dbReference>
<organism evidence="2 3">
    <name type="scientific">Neoroseomonas marina</name>
    <dbReference type="NCBI Taxonomy" id="1232220"/>
    <lineage>
        <taxon>Bacteria</taxon>
        <taxon>Pseudomonadati</taxon>
        <taxon>Pseudomonadota</taxon>
        <taxon>Alphaproteobacteria</taxon>
        <taxon>Acetobacterales</taxon>
        <taxon>Acetobacteraceae</taxon>
        <taxon>Neoroseomonas</taxon>
    </lineage>
</organism>
<evidence type="ECO:0000313" key="2">
    <source>
        <dbReference type="EMBL" id="NMJ40368.1"/>
    </source>
</evidence>
<dbReference type="PROSITE" id="PS51257">
    <property type="entry name" value="PROKAR_LIPOPROTEIN"/>
    <property type="match status" value="1"/>
</dbReference>
<dbReference type="AlphaFoldDB" id="A0A848EAR0"/>
<dbReference type="Proteomes" id="UP000548582">
    <property type="component" value="Unassembled WGS sequence"/>
</dbReference>
<name>A0A848EAR0_9PROT</name>
<gene>
    <name evidence="2" type="ORF">GWK16_03890</name>
</gene>
<feature type="chain" id="PRO_5032788580" evidence="1">
    <location>
        <begin position="21"/>
        <end position="64"/>
    </location>
</feature>
<accession>A0A848EAR0</accession>
<feature type="signal peptide" evidence="1">
    <location>
        <begin position="1"/>
        <end position="20"/>
    </location>
</feature>
<reference evidence="2 3" key="1">
    <citation type="submission" date="2020-03" db="EMBL/GenBank/DDBJ databases">
        <authorList>
            <person name="Sun Q."/>
        </authorList>
    </citation>
    <scope>NUCLEOTIDE SEQUENCE [LARGE SCALE GENOMIC DNA]</scope>
    <source>
        <strain evidence="2 3">JC162</strain>
    </source>
</reference>
<keyword evidence="1" id="KW-0732">Signal</keyword>
<dbReference type="EMBL" id="JABBKX010000001">
    <property type="protein sequence ID" value="NMJ40368.1"/>
    <property type="molecule type" value="Genomic_DNA"/>
</dbReference>
<keyword evidence="3" id="KW-1185">Reference proteome</keyword>
<comment type="caution">
    <text evidence="2">The sequence shown here is derived from an EMBL/GenBank/DDBJ whole genome shotgun (WGS) entry which is preliminary data.</text>
</comment>